<proteinExistence type="predicted"/>
<sequence>WAIKQCIYGDKMYGLPHDVEFIGPLYNKSIFSNLGLTEPKTYDEFINILEKLKNADHDPPICLGVRDRYPGGWLFGNYIQACAGKEHFESILYGDGRWDTKEMIRAASEMQNLVKQGYIDSGLALSLKDEESNSQLWWTGKSGVFFTGTWILGDIIDYSFPGEWFPLPPINSELSAGYTGGLGSGFAIAKATNYPEIAAQFLNFLFLSDEGQRCIIEIGKKVPPVSVEVEKLDIPPIFKNVIATLQGKKIGYNPSVWVPASVKEVYYDNMVGLLG</sequence>
<dbReference type="SUPFAM" id="SSF53850">
    <property type="entry name" value="Periplasmic binding protein-like II"/>
    <property type="match status" value="1"/>
</dbReference>
<feature type="non-terminal residue" evidence="1">
    <location>
        <position position="275"/>
    </location>
</feature>
<gene>
    <name evidence="1" type="ORF">S12H4_32963</name>
</gene>
<dbReference type="PANTHER" id="PTHR43649">
    <property type="entry name" value="ARABINOSE-BINDING PROTEIN-RELATED"/>
    <property type="match status" value="1"/>
</dbReference>
<dbReference type="InterPro" id="IPR050490">
    <property type="entry name" value="Bact_solute-bd_prot1"/>
</dbReference>
<dbReference type="EMBL" id="BARW01019381">
    <property type="protein sequence ID" value="GAI94645.1"/>
    <property type="molecule type" value="Genomic_DNA"/>
</dbReference>
<reference evidence="1" key="1">
    <citation type="journal article" date="2014" name="Front. Microbiol.">
        <title>High frequency of phylogenetically diverse reductive dehalogenase-homologous genes in deep subseafloor sedimentary metagenomes.</title>
        <authorList>
            <person name="Kawai M."/>
            <person name="Futagami T."/>
            <person name="Toyoda A."/>
            <person name="Takaki Y."/>
            <person name="Nishi S."/>
            <person name="Hori S."/>
            <person name="Arai W."/>
            <person name="Tsubouchi T."/>
            <person name="Morono Y."/>
            <person name="Uchiyama I."/>
            <person name="Ito T."/>
            <person name="Fujiyama A."/>
            <person name="Inagaki F."/>
            <person name="Takami H."/>
        </authorList>
    </citation>
    <scope>NUCLEOTIDE SEQUENCE</scope>
    <source>
        <strain evidence="1">Expedition CK06-06</strain>
    </source>
</reference>
<evidence type="ECO:0008006" key="2">
    <source>
        <dbReference type="Google" id="ProtNLM"/>
    </source>
</evidence>
<dbReference type="Pfam" id="PF01547">
    <property type="entry name" value="SBP_bac_1"/>
    <property type="match status" value="1"/>
</dbReference>
<dbReference type="Gene3D" id="3.40.190.10">
    <property type="entry name" value="Periplasmic binding protein-like II"/>
    <property type="match status" value="1"/>
</dbReference>
<accession>X1U4A0</accession>
<protein>
    <recommendedName>
        <fullName evidence="2">ABC transporter substrate-binding protein</fullName>
    </recommendedName>
</protein>
<comment type="caution">
    <text evidence="1">The sequence shown here is derived from an EMBL/GenBank/DDBJ whole genome shotgun (WGS) entry which is preliminary data.</text>
</comment>
<dbReference type="InterPro" id="IPR006059">
    <property type="entry name" value="SBP"/>
</dbReference>
<organism evidence="1">
    <name type="scientific">marine sediment metagenome</name>
    <dbReference type="NCBI Taxonomy" id="412755"/>
    <lineage>
        <taxon>unclassified sequences</taxon>
        <taxon>metagenomes</taxon>
        <taxon>ecological metagenomes</taxon>
    </lineage>
</organism>
<name>X1U4A0_9ZZZZ</name>
<evidence type="ECO:0000313" key="1">
    <source>
        <dbReference type="EMBL" id="GAI94645.1"/>
    </source>
</evidence>
<feature type="non-terminal residue" evidence="1">
    <location>
        <position position="1"/>
    </location>
</feature>
<dbReference type="AlphaFoldDB" id="X1U4A0"/>